<keyword evidence="3" id="KW-1185">Reference proteome</keyword>
<dbReference type="Pfam" id="PF00668">
    <property type="entry name" value="Condensation"/>
    <property type="match status" value="1"/>
</dbReference>
<proteinExistence type="predicted"/>
<evidence type="ECO:0000313" key="2">
    <source>
        <dbReference type="EMBL" id="MFB9840561.1"/>
    </source>
</evidence>
<dbReference type="SUPFAM" id="SSF52777">
    <property type="entry name" value="CoA-dependent acyltransferases"/>
    <property type="match status" value="1"/>
</dbReference>
<dbReference type="EMBL" id="JBHLZP010001160">
    <property type="protein sequence ID" value="MFB9840561.1"/>
    <property type="molecule type" value="Genomic_DNA"/>
</dbReference>
<dbReference type="Proteomes" id="UP001589627">
    <property type="component" value="Unassembled WGS sequence"/>
</dbReference>
<sequence>PLSPLQEGLLFHALYDDEGTDVYTVQTSLDLDGALDTALLRRAAQALLDRHANLRAAFRRTRGGTTVAAIPRRVALPWTEHDLTGLPEEARRTETDRIETADRTLRFATDRPPLLRMTLVR</sequence>
<comment type="caution">
    <text evidence="2">The sequence shown here is derived from an EMBL/GenBank/DDBJ whole genome shotgun (WGS) entry which is preliminary data.</text>
</comment>
<dbReference type="Gene3D" id="3.30.559.10">
    <property type="entry name" value="Chloramphenicol acetyltransferase-like domain"/>
    <property type="match status" value="1"/>
</dbReference>
<name>A0ABV5YZQ4_9ACTN</name>
<evidence type="ECO:0000313" key="3">
    <source>
        <dbReference type="Proteomes" id="UP001589627"/>
    </source>
</evidence>
<gene>
    <name evidence="2" type="ORF">ACFFNX_51310</name>
</gene>
<feature type="domain" description="Condensation" evidence="1">
    <location>
        <begin position="1"/>
        <end position="121"/>
    </location>
</feature>
<reference evidence="2 3" key="1">
    <citation type="submission" date="2024-09" db="EMBL/GenBank/DDBJ databases">
        <authorList>
            <person name="Sun Q."/>
            <person name="Mori K."/>
        </authorList>
    </citation>
    <scope>NUCLEOTIDE SEQUENCE [LARGE SCALE GENOMIC DNA]</scope>
    <source>
        <strain evidence="2 3">TBRC 0563</strain>
    </source>
</reference>
<dbReference type="RefSeq" id="WP_378213801.1">
    <property type="nucleotide sequence ID" value="NZ_JBHLZP010001160.1"/>
</dbReference>
<feature type="non-terminal residue" evidence="2">
    <location>
        <position position="1"/>
    </location>
</feature>
<protein>
    <submittedName>
        <fullName evidence="2">Condensation domain-containing protein</fullName>
    </submittedName>
</protein>
<dbReference type="InterPro" id="IPR023213">
    <property type="entry name" value="CAT-like_dom_sf"/>
</dbReference>
<accession>A0ABV5YZQ4</accession>
<organism evidence="2 3">
    <name type="scientific">Actinoallomurus acaciae</name>
    <dbReference type="NCBI Taxonomy" id="502577"/>
    <lineage>
        <taxon>Bacteria</taxon>
        <taxon>Bacillati</taxon>
        <taxon>Actinomycetota</taxon>
        <taxon>Actinomycetes</taxon>
        <taxon>Streptosporangiales</taxon>
        <taxon>Thermomonosporaceae</taxon>
        <taxon>Actinoallomurus</taxon>
    </lineage>
</organism>
<dbReference type="InterPro" id="IPR001242">
    <property type="entry name" value="Condensation_dom"/>
</dbReference>
<evidence type="ECO:0000259" key="1">
    <source>
        <dbReference type="Pfam" id="PF00668"/>
    </source>
</evidence>